<dbReference type="GO" id="GO:0030042">
    <property type="term" value="P:actin filament depolymerization"/>
    <property type="evidence" value="ECO:0007669"/>
    <property type="project" value="InterPro"/>
</dbReference>
<evidence type="ECO:0000313" key="4">
    <source>
        <dbReference type="EMBL" id="KAF6169237.1"/>
    </source>
</evidence>
<protein>
    <recommendedName>
        <fullName evidence="3">ADF-H domain-containing protein</fullName>
    </recommendedName>
</protein>
<dbReference type="GO" id="GO:0015629">
    <property type="term" value="C:actin cytoskeleton"/>
    <property type="evidence" value="ECO:0007669"/>
    <property type="project" value="InterPro"/>
</dbReference>
<dbReference type="InterPro" id="IPR002108">
    <property type="entry name" value="ADF-H"/>
</dbReference>
<keyword evidence="2" id="KW-0009">Actin-binding</keyword>
<evidence type="ECO:0000256" key="2">
    <source>
        <dbReference type="ARBA" id="ARBA00023203"/>
    </source>
</evidence>
<proteinExistence type="inferred from homology"/>
<dbReference type="OrthoDB" id="10249245at2759"/>
<dbReference type="PROSITE" id="PS51263">
    <property type="entry name" value="ADF_H"/>
    <property type="match status" value="1"/>
</dbReference>
<dbReference type="AlphaFoldDB" id="A0A7J7NPV4"/>
<dbReference type="SUPFAM" id="SSF55753">
    <property type="entry name" value="Actin depolymerizing proteins"/>
    <property type="match status" value="1"/>
</dbReference>
<dbReference type="Pfam" id="PF00241">
    <property type="entry name" value="Cofilin_ADF"/>
    <property type="match status" value="1"/>
</dbReference>
<evidence type="ECO:0000259" key="3">
    <source>
        <dbReference type="PROSITE" id="PS51263"/>
    </source>
</evidence>
<name>A0A7J7NPV4_9MAGN</name>
<dbReference type="PANTHER" id="PTHR11913">
    <property type="entry name" value="COFILIN-RELATED"/>
    <property type="match status" value="1"/>
</dbReference>
<dbReference type="Gene3D" id="3.40.20.10">
    <property type="entry name" value="Severin"/>
    <property type="match status" value="1"/>
</dbReference>
<feature type="domain" description="ADF-H" evidence="3">
    <location>
        <begin position="160"/>
        <end position="255"/>
    </location>
</feature>
<comment type="caution">
    <text evidence="4">The sequence shown here is derived from an EMBL/GenBank/DDBJ whole genome shotgun (WGS) entry which is preliminary data.</text>
</comment>
<dbReference type="InterPro" id="IPR029006">
    <property type="entry name" value="ADF-H/Gelsolin-like_dom_sf"/>
</dbReference>
<dbReference type="SMART" id="SM00102">
    <property type="entry name" value="ADF"/>
    <property type="match status" value="1"/>
</dbReference>
<reference evidence="4 5" key="1">
    <citation type="journal article" date="2020" name="IScience">
        <title>Genome Sequencing of the Endangered Kingdonia uniflora (Circaeasteraceae, Ranunculales) Reveals Potential Mechanisms of Evolutionary Specialization.</title>
        <authorList>
            <person name="Sun Y."/>
            <person name="Deng T."/>
            <person name="Zhang A."/>
            <person name="Moore M.J."/>
            <person name="Landis J.B."/>
            <person name="Lin N."/>
            <person name="Zhang H."/>
            <person name="Zhang X."/>
            <person name="Huang J."/>
            <person name="Zhang X."/>
            <person name="Sun H."/>
            <person name="Wang H."/>
        </authorList>
    </citation>
    <scope>NUCLEOTIDE SEQUENCE [LARGE SCALE GENOMIC DNA]</scope>
    <source>
        <strain evidence="4">TB1705</strain>
        <tissue evidence="4">Leaf</tissue>
    </source>
</reference>
<comment type="similarity">
    <text evidence="1">Belongs to the actin-binding proteins ADF family.</text>
</comment>
<dbReference type="Proteomes" id="UP000541444">
    <property type="component" value="Unassembled WGS sequence"/>
</dbReference>
<dbReference type="GO" id="GO:0003779">
    <property type="term" value="F:actin binding"/>
    <property type="evidence" value="ECO:0007669"/>
    <property type="project" value="UniProtKB-KW"/>
</dbReference>
<dbReference type="InterPro" id="IPR017904">
    <property type="entry name" value="ADF/Cofilin"/>
</dbReference>
<accession>A0A7J7NPV4</accession>
<organism evidence="4 5">
    <name type="scientific">Kingdonia uniflora</name>
    <dbReference type="NCBI Taxonomy" id="39325"/>
    <lineage>
        <taxon>Eukaryota</taxon>
        <taxon>Viridiplantae</taxon>
        <taxon>Streptophyta</taxon>
        <taxon>Embryophyta</taxon>
        <taxon>Tracheophyta</taxon>
        <taxon>Spermatophyta</taxon>
        <taxon>Magnoliopsida</taxon>
        <taxon>Ranunculales</taxon>
        <taxon>Circaeasteraceae</taxon>
        <taxon>Kingdonia</taxon>
    </lineage>
</organism>
<evidence type="ECO:0000313" key="5">
    <source>
        <dbReference type="Proteomes" id="UP000541444"/>
    </source>
</evidence>
<gene>
    <name evidence="4" type="ORF">GIB67_013667</name>
</gene>
<evidence type="ECO:0000256" key="1">
    <source>
        <dbReference type="ARBA" id="ARBA00006844"/>
    </source>
</evidence>
<dbReference type="EMBL" id="JACGCM010000669">
    <property type="protein sequence ID" value="KAF6169237.1"/>
    <property type="molecule type" value="Genomic_DNA"/>
</dbReference>
<sequence length="255" mass="29354">MGYKSRIFAAIDVDQLDKVPSLFRSQPRNKTKSTSGRAAMGPTEVMRNLGKNFDMFTMHVGLGYPLLSHKRKRDEQKLRIGFVDEDPEVEALSSLRDMRTLIDMPFILISLALNTKTLRYYEIEDEEDDNVEGGEPEKGQCVGDVVIREEHITEANYASGMAVNDECKLKFWELKAKRNYRFIMLRIEEKIQQVMVEMLGEPDESYEDFSACLPPNECRYAVFDLDFTLRRTARKARFSSLHGVADQSLIVETFV</sequence>
<keyword evidence="5" id="KW-1185">Reference proteome</keyword>